<dbReference type="SUPFAM" id="SSF143880">
    <property type="entry name" value="NE0471 N-terminal domain-like"/>
    <property type="match status" value="1"/>
</dbReference>
<organism evidence="1 2">
    <name type="scientific">Candidatus Uhrbacteria bacterium GW2011_GWF2_41_16</name>
    <dbReference type="NCBI Taxonomy" id="1618997"/>
    <lineage>
        <taxon>Bacteria</taxon>
        <taxon>Candidatus Uhriibacteriota</taxon>
    </lineage>
</organism>
<evidence type="ECO:0000313" key="2">
    <source>
        <dbReference type="Proteomes" id="UP000034746"/>
    </source>
</evidence>
<comment type="caution">
    <text evidence="1">The sequence shown here is derived from an EMBL/GenBank/DDBJ whole genome shotgun (WGS) entry which is preliminary data.</text>
</comment>
<dbReference type="AlphaFoldDB" id="A0A0G0Y5X1"/>
<proteinExistence type="predicted"/>
<evidence type="ECO:0008006" key="3">
    <source>
        <dbReference type="Google" id="ProtNLM"/>
    </source>
</evidence>
<evidence type="ECO:0000313" key="1">
    <source>
        <dbReference type="EMBL" id="KKR95722.1"/>
    </source>
</evidence>
<name>A0A0G0Y5X1_9BACT</name>
<dbReference type="Proteomes" id="UP000034746">
    <property type="component" value="Unassembled WGS sequence"/>
</dbReference>
<gene>
    <name evidence="1" type="ORF">UU48_C0044G0001</name>
</gene>
<dbReference type="Pfam" id="PF10387">
    <property type="entry name" value="DUF2442"/>
    <property type="match status" value="1"/>
</dbReference>
<sequence>MNPRVKNVTARGNYKLLIEFENGEKKIFDMSPYLNFGVFTELRDKSYFKQVKPFMGSIVWPHGQDVCPDTLYIESKVSHNKSLQQTAYSRR</sequence>
<dbReference type="InterPro" id="IPR018841">
    <property type="entry name" value="DUF2442"/>
</dbReference>
<accession>A0A0G0Y5X1</accession>
<dbReference type="EMBL" id="LCAU01000044">
    <property type="protein sequence ID" value="KKR95722.1"/>
    <property type="molecule type" value="Genomic_DNA"/>
</dbReference>
<protein>
    <recommendedName>
        <fullName evidence="3">DUF2442 domain-containing protein</fullName>
    </recommendedName>
</protein>
<dbReference type="InterPro" id="IPR036782">
    <property type="entry name" value="NE0471-like_N"/>
</dbReference>
<dbReference type="Gene3D" id="3.30.2020.10">
    <property type="entry name" value="NE0471-like N-terminal domain"/>
    <property type="match status" value="1"/>
</dbReference>
<reference evidence="1 2" key="1">
    <citation type="journal article" date="2015" name="Nature">
        <title>rRNA introns, odd ribosomes, and small enigmatic genomes across a large radiation of phyla.</title>
        <authorList>
            <person name="Brown C.T."/>
            <person name="Hug L.A."/>
            <person name="Thomas B.C."/>
            <person name="Sharon I."/>
            <person name="Castelle C.J."/>
            <person name="Singh A."/>
            <person name="Wilkins M.J."/>
            <person name="Williams K.H."/>
            <person name="Banfield J.F."/>
        </authorList>
    </citation>
    <scope>NUCLEOTIDE SEQUENCE [LARGE SCALE GENOMIC DNA]</scope>
</reference>